<keyword evidence="7" id="KW-1185">Reference proteome</keyword>
<name>A0A843WPX0_COLES</name>
<dbReference type="FunFam" id="1.10.238.10:FF:000178">
    <property type="entry name" value="Calmodulin-2 A"/>
    <property type="match status" value="1"/>
</dbReference>
<keyword evidence="1" id="KW-0479">Metal-binding</keyword>
<dbReference type="OrthoDB" id="26525at2759"/>
<dbReference type="InterPro" id="IPR039647">
    <property type="entry name" value="EF_hand_pair_protein_CML-like"/>
</dbReference>
<dbReference type="PROSITE" id="PS00018">
    <property type="entry name" value="EF_HAND_1"/>
    <property type="match status" value="3"/>
</dbReference>
<dbReference type="GO" id="GO:0043226">
    <property type="term" value="C:organelle"/>
    <property type="evidence" value="ECO:0007669"/>
    <property type="project" value="UniProtKB-ARBA"/>
</dbReference>
<dbReference type="InterPro" id="IPR011992">
    <property type="entry name" value="EF-hand-dom_pair"/>
</dbReference>
<dbReference type="PANTHER" id="PTHR10891">
    <property type="entry name" value="EF-HAND CALCIUM-BINDING DOMAIN CONTAINING PROTEIN"/>
    <property type="match status" value="1"/>
</dbReference>
<feature type="domain" description="EF-hand" evidence="5">
    <location>
        <begin position="115"/>
        <end position="150"/>
    </location>
</feature>
<feature type="region of interest" description="Disordered" evidence="4">
    <location>
        <begin position="1"/>
        <end position="52"/>
    </location>
</feature>
<dbReference type="SMART" id="SM00054">
    <property type="entry name" value="EFh"/>
    <property type="match status" value="4"/>
</dbReference>
<feature type="domain" description="EF-hand" evidence="5">
    <location>
        <begin position="223"/>
        <end position="253"/>
    </location>
</feature>
<dbReference type="CDD" id="cd00051">
    <property type="entry name" value="EFh"/>
    <property type="match status" value="2"/>
</dbReference>
<dbReference type="FunFam" id="1.10.238.10:FF:000341">
    <property type="entry name" value="Putative calcium-binding protein CML19"/>
    <property type="match status" value="1"/>
</dbReference>
<sequence length="253" mass="27252">MTPGESSTSDHQLVSHSRSTFADAPTISSCTRSASYPPATISTSESTAGSHRASSVLQKLCGFFSPRNPSPSSSAENKHALVEALERPPPRTPTTASDTGPNGAGMTAGSTPTRLSGEEFEKVFRYFDENGDGKISPSELRSCMKAVGKELTAEDTEALVMSTDSDGDGLLEFGDFVKLVDVGGAEERTRDLREAFGMYVMEGQGCITPKSLRRALRRLGQTKTIEECKVMIQQFDLDGDGVLSFDEFKIMML</sequence>
<gene>
    <name evidence="6" type="ORF">Taro_042853</name>
</gene>
<keyword evidence="3" id="KW-0106">Calcium</keyword>
<evidence type="ECO:0000256" key="3">
    <source>
        <dbReference type="ARBA" id="ARBA00022837"/>
    </source>
</evidence>
<keyword evidence="2" id="KW-0677">Repeat</keyword>
<dbReference type="InterPro" id="IPR018247">
    <property type="entry name" value="EF_Hand_1_Ca_BS"/>
</dbReference>
<dbReference type="InterPro" id="IPR002048">
    <property type="entry name" value="EF_hand_dom"/>
</dbReference>
<proteinExistence type="predicted"/>
<dbReference type="PROSITE" id="PS50222">
    <property type="entry name" value="EF_HAND_2"/>
    <property type="match status" value="3"/>
</dbReference>
<dbReference type="EMBL" id="NMUH01004530">
    <property type="protein sequence ID" value="MQM09967.1"/>
    <property type="molecule type" value="Genomic_DNA"/>
</dbReference>
<feature type="region of interest" description="Disordered" evidence="4">
    <location>
        <begin position="84"/>
        <end position="115"/>
    </location>
</feature>
<organism evidence="6 7">
    <name type="scientific">Colocasia esculenta</name>
    <name type="common">Wild taro</name>
    <name type="synonym">Arum esculentum</name>
    <dbReference type="NCBI Taxonomy" id="4460"/>
    <lineage>
        <taxon>Eukaryota</taxon>
        <taxon>Viridiplantae</taxon>
        <taxon>Streptophyta</taxon>
        <taxon>Embryophyta</taxon>
        <taxon>Tracheophyta</taxon>
        <taxon>Spermatophyta</taxon>
        <taxon>Magnoliopsida</taxon>
        <taxon>Liliopsida</taxon>
        <taxon>Araceae</taxon>
        <taxon>Aroideae</taxon>
        <taxon>Colocasieae</taxon>
        <taxon>Colocasia</taxon>
    </lineage>
</organism>
<dbReference type="GO" id="GO:0005509">
    <property type="term" value="F:calcium ion binding"/>
    <property type="evidence" value="ECO:0007669"/>
    <property type="project" value="InterPro"/>
</dbReference>
<evidence type="ECO:0000256" key="4">
    <source>
        <dbReference type="SAM" id="MobiDB-lite"/>
    </source>
</evidence>
<dbReference type="Proteomes" id="UP000652761">
    <property type="component" value="Unassembled WGS sequence"/>
</dbReference>
<evidence type="ECO:0000259" key="5">
    <source>
        <dbReference type="PROSITE" id="PS50222"/>
    </source>
</evidence>
<reference evidence="6" key="1">
    <citation type="submission" date="2017-07" db="EMBL/GenBank/DDBJ databases">
        <title>Taro Niue Genome Assembly and Annotation.</title>
        <authorList>
            <person name="Atibalentja N."/>
            <person name="Keating K."/>
            <person name="Fields C.J."/>
        </authorList>
    </citation>
    <scope>NUCLEOTIDE SEQUENCE</scope>
    <source>
        <strain evidence="6">Niue_2</strain>
        <tissue evidence="6">Leaf</tissue>
    </source>
</reference>
<comment type="caution">
    <text evidence="6">The sequence shown here is derived from an EMBL/GenBank/DDBJ whole genome shotgun (WGS) entry which is preliminary data.</text>
</comment>
<evidence type="ECO:0000313" key="7">
    <source>
        <dbReference type="Proteomes" id="UP000652761"/>
    </source>
</evidence>
<dbReference type="SUPFAM" id="SSF47473">
    <property type="entry name" value="EF-hand"/>
    <property type="match status" value="1"/>
</dbReference>
<evidence type="ECO:0000313" key="6">
    <source>
        <dbReference type="EMBL" id="MQM09967.1"/>
    </source>
</evidence>
<accession>A0A843WPX0</accession>
<dbReference type="AlphaFoldDB" id="A0A843WPX0"/>
<evidence type="ECO:0000256" key="1">
    <source>
        <dbReference type="ARBA" id="ARBA00022723"/>
    </source>
</evidence>
<dbReference type="Pfam" id="PF13499">
    <property type="entry name" value="EF-hand_7"/>
    <property type="match status" value="2"/>
</dbReference>
<dbReference type="Gene3D" id="1.10.238.10">
    <property type="entry name" value="EF-hand"/>
    <property type="match status" value="2"/>
</dbReference>
<protein>
    <recommendedName>
        <fullName evidence="5">EF-hand domain-containing protein</fullName>
    </recommendedName>
</protein>
<feature type="domain" description="EF-hand" evidence="5">
    <location>
        <begin position="151"/>
        <end position="186"/>
    </location>
</feature>
<evidence type="ECO:0000256" key="2">
    <source>
        <dbReference type="ARBA" id="ARBA00022737"/>
    </source>
</evidence>